<dbReference type="STRING" id="1826909.A5893_10445"/>
<evidence type="ECO:0000313" key="2">
    <source>
        <dbReference type="Proteomes" id="UP000078459"/>
    </source>
</evidence>
<dbReference type="EMBL" id="LWHJ01000028">
    <property type="protein sequence ID" value="OAQ39085.1"/>
    <property type="molecule type" value="Genomic_DNA"/>
</dbReference>
<reference evidence="1 2" key="2">
    <citation type="submission" date="2016-06" db="EMBL/GenBank/DDBJ databases">
        <title>Pedobacter psychrophilus sp. nov., isolated from Antarctic fragmentary rock.</title>
        <authorList>
            <person name="Svec P."/>
        </authorList>
    </citation>
    <scope>NUCLEOTIDE SEQUENCE [LARGE SCALE GENOMIC DNA]</scope>
    <source>
        <strain evidence="1 2">CCM 8644</strain>
    </source>
</reference>
<accession>A0A179DDG4</accession>
<comment type="caution">
    <text evidence="1">The sequence shown here is derived from an EMBL/GenBank/DDBJ whole genome shotgun (WGS) entry which is preliminary data.</text>
</comment>
<proteinExistence type="predicted"/>
<gene>
    <name evidence="1" type="ORF">A5893_10445</name>
</gene>
<reference evidence="1 2" key="1">
    <citation type="submission" date="2016-04" db="EMBL/GenBank/DDBJ databases">
        <authorList>
            <person name="Evans L.H."/>
            <person name="Alamgir A."/>
            <person name="Owens N."/>
            <person name="Weber N.D."/>
            <person name="Virtaneva K."/>
            <person name="Barbian K."/>
            <person name="Babar A."/>
            <person name="Rosenke K."/>
        </authorList>
    </citation>
    <scope>NUCLEOTIDE SEQUENCE [LARGE SCALE GENOMIC DNA]</scope>
    <source>
        <strain evidence="1 2">CCM 8644</strain>
    </source>
</reference>
<name>A0A179DDG4_9SPHI</name>
<keyword evidence="2" id="KW-1185">Reference proteome</keyword>
<dbReference type="RefSeq" id="WP_068822612.1">
    <property type="nucleotide sequence ID" value="NZ_LWHJ01000028.1"/>
</dbReference>
<sequence length="167" mass="19359">MKIKLPFFILIISIYVLTNGCSFNQKPSTQGVNFLQGKWTEDAIENKEQLVNYQQHRFTFTCDSFYLTIHSFSKVNLQGGSCYDAKEWNEYAKGNYILSKDTLKLNGNFVNKDFRYKAETSCYRTGKYLEDFLLNSHQDSVVHFTSLLTGLHHQLNLKEKLVCASNK</sequence>
<dbReference type="Proteomes" id="UP000078459">
    <property type="component" value="Unassembled WGS sequence"/>
</dbReference>
<dbReference type="OrthoDB" id="793718at2"/>
<organism evidence="1 2">
    <name type="scientific">Pedobacter psychrophilus</name>
    <dbReference type="NCBI Taxonomy" id="1826909"/>
    <lineage>
        <taxon>Bacteria</taxon>
        <taxon>Pseudomonadati</taxon>
        <taxon>Bacteroidota</taxon>
        <taxon>Sphingobacteriia</taxon>
        <taxon>Sphingobacteriales</taxon>
        <taxon>Sphingobacteriaceae</taxon>
        <taxon>Pedobacter</taxon>
    </lineage>
</organism>
<dbReference type="AlphaFoldDB" id="A0A179DDG4"/>
<evidence type="ECO:0000313" key="1">
    <source>
        <dbReference type="EMBL" id="OAQ39085.1"/>
    </source>
</evidence>
<protein>
    <recommendedName>
        <fullName evidence="3">Fumarate hydratase</fullName>
    </recommendedName>
</protein>
<evidence type="ECO:0008006" key="3">
    <source>
        <dbReference type="Google" id="ProtNLM"/>
    </source>
</evidence>